<keyword evidence="3" id="KW-1185">Reference proteome</keyword>
<proteinExistence type="predicted"/>
<feature type="compositionally biased region" description="Polar residues" evidence="1">
    <location>
        <begin position="1"/>
        <end position="10"/>
    </location>
</feature>
<dbReference type="InParanoid" id="A0A3G9JQQ8"/>
<dbReference type="EMBL" id="AP019309">
    <property type="protein sequence ID" value="BBH26598.1"/>
    <property type="molecule type" value="Genomic_DNA"/>
</dbReference>
<organism evidence="2 3">
    <name type="scientific">Intestinibaculum porci</name>
    <dbReference type="NCBI Taxonomy" id="2487118"/>
    <lineage>
        <taxon>Bacteria</taxon>
        <taxon>Bacillati</taxon>
        <taxon>Bacillota</taxon>
        <taxon>Erysipelotrichia</taxon>
        <taxon>Erysipelotrichales</taxon>
        <taxon>Erysipelotrichaceae</taxon>
        <taxon>Intestinibaculum</taxon>
    </lineage>
</organism>
<evidence type="ECO:0000313" key="3">
    <source>
        <dbReference type="Proteomes" id="UP000268059"/>
    </source>
</evidence>
<evidence type="ECO:0000256" key="1">
    <source>
        <dbReference type="SAM" id="MobiDB-lite"/>
    </source>
</evidence>
<feature type="region of interest" description="Disordered" evidence="1">
    <location>
        <begin position="1"/>
        <end position="40"/>
    </location>
</feature>
<dbReference type="KEGG" id="ebm:SG0102_15320"/>
<gene>
    <name evidence="2" type="ORF">SG0102_15320</name>
</gene>
<accession>A0A3G9JQQ8</accession>
<dbReference type="Proteomes" id="UP000268059">
    <property type="component" value="Chromosome"/>
</dbReference>
<reference evidence="2 3" key="1">
    <citation type="submission" date="2018-11" db="EMBL/GenBank/DDBJ databases">
        <title>Novel Erysipelotrichaceae bacterium isolated from small intestine of a swine.</title>
        <authorList>
            <person name="Kim J.S."/>
            <person name="Choe H."/>
            <person name="Lee Y.R."/>
            <person name="Kim K.M."/>
            <person name="Park D.S."/>
        </authorList>
    </citation>
    <scope>NUCLEOTIDE SEQUENCE [LARGE SCALE GENOMIC DNA]</scope>
    <source>
        <strain evidence="2 3">SG0102</strain>
    </source>
</reference>
<sequence>MKYHNNNLTDVENVGEQLRRIRKEKRPDTKAGSRTYLSSP</sequence>
<name>A0A3G9JQQ8_9FIRM</name>
<evidence type="ECO:0000313" key="2">
    <source>
        <dbReference type="EMBL" id="BBH26598.1"/>
    </source>
</evidence>
<dbReference type="AlphaFoldDB" id="A0A3G9JQQ8"/>
<protein>
    <submittedName>
        <fullName evidence="2">Uncharacterized protein</fullName>
    </submittedName>
</protein>